<proteinExistence type="inferred from homology"/>
<dbReference type="SUPFAM" id="SSF53335">
    <property type="entry name" value="S-adenosyl-L-methionine-dependent methyltransferases"/>
    <property type="match status" value="1"/>
</dbReference>
<dbReference type="Pfam" id="PF08241">
    <property type="entry name" value="Methyltransf_11"/>
    <property type="match status" value="1"/>
</dbReference>
<sequence>MTGARTATGSIFDALADAYAATRPGYPEQILLDIERILGRPLAGADVVDVGAGTGIATRLLLRRGARVLPVEPGPDMLARLLAATPGLPAVRGDGEALPLRADAVDLVCYAQAWHWVDVPVAAAEAARVLRGGGVLAVWWNDVDASDARWWQRQQDRLERMSPGYRRDYRTRPYADELRWTGHFEEVVTLTGRWQRRIALEDYLTWQRSKSYVAAIGADLGEYLEAERDSVLRAFPDGIVVEPFRTLLVIARVPAQPGSSTLAE</sequence>
<keyword evidence="2 5" id="KW-0489">Methyltransferase</keyword>
<dbReference type="InterPro" id="IPR051052">
    <property type="entry name" value="Diverse_substrate_MTase"/>
</dbReference>
<dbReference type="InterPro" id="IPR029063">
    <property type="entry name" value="SAM-dependent_MTases_sf"/>
</dbReference>
<dbReference type="PANTHER" id="PTHR44942">
    <property type="entry name" value="METHYLTRANSF_11 DOMAIN-CONTAINING PROTEIN"/>
    <property type="match status" value="1"/>
</dbReference>
<dbReference type="GO" id="GO:0032259">
    <property type="term" value="P:methylation"/>
    <property type="evidence" value="ECO:0007669"/>
    <property type="project" value="UniProtKB-KW"/>
</dbReference>
<keyword evidence="6" id="KW-1185">Reference proteome</keyword>
<evidence type="ECO:0000313" key="5">
    <source>
        <dbReference type="EMBL" id="MCK9874747.1"/>
    </source>
</evidence>
<keyword evidence="3" id="KW-0808">Transferase</keyword>
<dbReference type="Gene3D" id="3.40.50.150">
    <property type="entry name" value="Vaccinia Virus protein VP39"/>
    <property type="match status" value="1"/>
</dbReference>
<organism evidence="5 6">
    <name type="scientific">Frankia umida</name>
    <dbReference type="NCBI Taxonomy" id="573489"/>
    <lineage>
        <taxon>Bacteria</taxon>
        <taxon>Bacillati</taxon>
        <taxon>Actinomycetota</taxon>
        <taxon>Actinomycetes</taxon>
        <taxon>Frankiales</taxon>
        <taxon>Frankiaceae</taxon>
        <taxon>Frankia</taxon>
    </lineage>
</organism>
<dbReference type="InterPro" id="IPR013216">
    <property type="entry name" value="Methyltransf_11"/>
</dbReference>
<dbReference type="EMBL" id="JALKFT010000002">
    <property type="protein sequence ID" value="MCK9874747.1"/>
    <property type="molecule type" value="Genomic_DNA"/>
</dbReference>
<accession>A0ABT0JT83</accession>
<dbReference type="RefSeq" id="WP_248823340.1">
    <property type="nucleotide sequence ID" value="NZ_JALKFT010000002.1"/>
</dbReference>
<comment type="similarity">
    <text evidence="1">Belongs to the methyltransferase superfamily.</text>
</comment>
<comment type="caution">
    <text evidence="5">The sequence shown here is derived from an EMBL/GenBank/DDBJ whole genome shotgun (WGS) entry which is preliminary data.</text>
</comment>
<evidence type="ECO:0000256" key="1">
    <source>
        <dbReference type="ARBA" id="ARBA00008361"/>
    </source>
</evidence>
<gene>
    <name evidence="5" type="ORF">MXD59_02935</name>
</gene>
<reference evidence="5 6" key="1">
    <citation type="submission" date="2022-04" db="EMBL/GenBank/DDBJ databases">
        <title>Genome diversity in the genus Frankia.</title>
        <authorList>
            <person name="Carlos-Shanley C."/>
            <person name="Hahn D."/>
        </authorList>
    </citation>
    <scope>NUCLEOTIDE SEQUENCE [LARGE SCALE GENOMIC DNA]</scope>
    <source>
        <strain evidence="5 6">Ag45/Mut15</strain>
    </source>
</reference>
<dbReference type="GO" id="GO:0008168">
    <property type="term" value="F:methyltransferase activity"/>
    <property type="evidence" value="ECO:0007669"/>
    <property type="project" value="UniProtKB-KW"/>
</dbReference>
<evidence type="ECO:0000256" key="2">
    <source>
        <dbReference type="ARBA" id="ARBA00022603"/>
    </source>
</evidence>
<dbReference type="PANTHER" id="PTHR44942:SF4">
    <property type="entry name" value="METHYLTRANSFERASE TYPE 11 DOMAIN-CONTAINING PROTEIN"/>
    <property type="match status" value="1"/>
</dbReference>
<dbReference type="Proteomes" id="UP001201873">
    <property type="component" value="Unassembled WGS sequence"/>
</dbReference>
<evidence type="ECO:0000256" key="3">
    <source>
        <dbReference type="ARBA" id="ARBA00022679"/>
    </source>
</evidence>
<protein>
    <submittedName>
        <fullName evidence="5">Class I SAM-dependent methyltransferase</fullName>
    </submittedName>
</protein>
<evidence type="ECO:0000313" key="6">
    <source>
        <dbReference type="Proteomes" id="UP001201873"/>
    </source>
</evidence>
<feature type="domain" description="Methyltransferase type 11" evidence="4">
    <location>
        <begin position="48"/>
        <end position="137"/>
    </location>
</feature>
<dbReference type="CDD" id="cd02440">
    <property type="entry name" value="AdoMet_MTases"/>
    <property type="match status" value="1"/>
</dbReference>
<name>A0ABT0JT83_9ACTN</name>
<evidence type="ECO:0000259" key="4">
    <source>
        <dbReference type="Pfam" id="PF08241"/>
    </source>
</evidence>